<dbReference type="InterPro" id="IPR017927">
    <property type="entry name" value="FAD-bd_FR_type"/>
</dbReference>
<dbReference type="Proteomes" id="UP001595962">
    <property type="component" value="Unassembled WGS sequence"/>
</dbReference>
<dbReference type="GO" id="GO:0008941">
    <property type="term" value="F:nitric oxide dioxygenase NAD(P)H activity"/>
    <property type="evidence" value="ECO:0007669"/>
    <property type="project" value="UniProtKB-EC"/>
</dbReference>
<dbReference type="HAMAP" id="MF_01252">
    <property type="entry name" value="Hmp"/>
    <property type="match status" value="1"/>
</dbReference>
<feature type="binding site" evidence="17">
    <location>
        <begin position="272"/>
        <end position="277"/>
    </location>
    <ligand>
        <name>NADP(+)</name>
        <dbReference type="ChEBI" id="CHEBI:58349"/>
    </ligand>
</feature>
<keyword evidence="4 17" id="KW-0216">Detoxification</keyword>
<comment type="caution">
    <text evidence="20">The sequence shown here is derived from an EMBL/GenBank/DDBJ whole genome shotgun (WGS) entry which is preliminary data.</text>
</comment>
<dbReference type="InterPro" id="IPR017938">
    <property type="entry name" value="Riboflavin_synthase-like_b-brl"/>
</dbReference>
<evidence type="ECO:0000256" key="13">
    <source>
        <dbReference type="ARBA" id="ARBA00023027"/>
    </source>
</evidence>
<dbReference type="RefSeq" id="WP_377331443.1">
    <property type="nucleotide sequence ID" value="NZ_JBHSGB010000002.1"/>
</dbReference>
<comment type="cofactor">
    <cofactor evidence="17">
        <name>heme b</name>
        <dbReference type="ChEBI" id="CHEBI:60344"/>
    </cofactor>
    <text evidence="17">Binds 1 heme b (iron(II)-protoporphyrin IX) group per subunit.</text>
</comment>
<evidence type="ECO:0000256" key="17">
    <source>
        <dbReference type="HAMAP-Rule" id="MF_01252"/>
    </source>
</evidence>
<organism evidence="20 21">
    <name type="scientific">Rheinheimera marina</name>
    <dbReference type="NCBI Taxonomy" id="1774958"/>
    <lineage>
        <taxon>Bacteria</taxon>
        <taxon>Pseudomonadati</taxon>
        <taxon>Pseudomonadota</taxon>
        <taxon>Gammaproteobacteria</taxon>
        <taxon>Chromatiales</taxon>
        <taxon>Chromatiaceae</taxon>
        <taxon>Rheinheimera</taxon>
    </lineage>
</organism>
<feature type="binding site" evidence="17">
    <location>
        <begin position="389"/>
        <end position="392"/>
    </location>
    <ligand>
        <name>FAD</name>
        <dbReference type="ChEBI" id="CHEBI:57692"/>
    </ligand>
</feature>
<comment type="domain">
    <text evidence="17">Consists of two distinct domains; an N-terminal heme-containing oxygen-binding domain and a C-terminal reductase domain with binding sites for FAD and NAD(P)H.</text>
</comment>
<keyword evidence="11 17" id="KW-0560">Oxidoreductase</keyword>
<evidence type="ECO:0000256" key="3">
    <source>
        <dbReference type="ARBA" id="ARBA00022448"/>
    </source>
</evidence>
<dbReference type="SUPFAM" id="SSF52343">
    <property type="entry name" value="Ferredoxin reductase-like, C-terminal NADP-linked domain"/>
    <property type="match status" value="1"/>
</dbReference>
<dbReference type="InterPro" id="IPR039261">
    <property type="entry name" value="FNR_nucleotide-bd"/>
</dbReference>
<comment type="cofactor">
    <cofactor evidence="17">
        <name>FAD</name>
        <dbReference type="ChEBI" id="CHEBI:57692"/>
    </cofactor>
    <text evidence="17">Binds 1 FAD per subunit.</text>
</comment>
<dbReference type="Pfam" id="PF00042">
    <property type="entry name" value="Globin"/>
    <property type="match status" value="1"/>
</dbReference>
<evidence type="ECO:0000256" key="10">
    <source>
        <dbReference type="ARBA" id="ARBA00022857"/>
    </source>
</evidence>
<evidence type="ECO:0000256" key="1">
    <source>
        <dbReference type="ARBA" id="ARBA00006401"/>
    </source>
</evidence>
<gene>
    <name evidence="20" type="primary">hmpA</name>
    <name evidence="17" type="synonym">hmp</name>
    <name evidence="20" type="ORF">ACFO3I_02370</name>
</gene>
<dbReference type="InterPro" id="IPR001433">
    <property type="entry name" value="OxRdtase_FAD/NAD-bd"/>
</dbReference>
<dbReference type="Gene3D" id="2.40.30.10">
    <property type="entry name" value="Translation factors"/>
    <property type="match status" value="1"/>
</dbReference>
<dbReference type="PRINTS" id="PR00371">
    <property type="entry name" value="FPNCR"/>
</dbReference>
<dbReference type="InterPro" id="IPR000971">
    <property type="entry name" value="Globin"/>
</dbReference>
<dbReference type="InterPro" id="IPR009050">
    <property type="entry name" value="Globin-like_sf"/>
</dbReference>
<evidence type="ECO:0000256" key="9">
    <source>
        <dbReference type="ARBA" id="ARBA00022827"/>
    </source>
</evidence>
<keyword evidence="3 17" id="KW-0813">Transport</keyword>
<dbReference type="PANTHER" id="PTHR43396:SF3">
    <property type="entry name" value="FLAVOHEMOPROTEIN"/>
    <property type="match status" value="1"/>
</dbReference>
<feature type="binding site" evidence="17">
    <location>
        <position position="190"/>
    </location>
    <ligand>
        <name>FAD</name>
        <dbReference type="ChEBI" id="CHEBI:57692"/>
    </ligand>
</feature>
<dbReference type="EMBL" id="JBHSGB010000002">
    <property type="protein sequence ID" value="MFC4653863.1"/>
    <property type="molecule type" value="Genomic_DNA"/>
</dbReference>
<dbReference type="SUPFAM" id="SSF46458">
    <property type="entry name" value="Globin-like"/>
    <property type="match status" value="1"/>
</dbReference>
<feature type="site" description="Influences the redox potential of the prosthetic heme and FAD groups" evidence="17">
    <location>
        <position position="388"/>
    </location>
</feature>
<feature type="region of interest" description="Reductase" evidence="17">
    <location>
        <begin position="149"/>
        <end position="396"/>
    </location>
</feature>
<comment type="catalytic activity">
    <reaction evidence="16 17">
        <text>2 nitric oxide + NADPH + 2 O2 = 2 nitrate + NADP(+) + H(+)</text>
        <dbReference type="Rhea" id="RHEA:19465"/>
        <dbReference type="ChEBI" id="CHEBI:15378"/>
        <dbReference type="ChEBI" id="CHEBI:15379"/>
        <dbReference type="ChEBI" id="CHEBI:16480"/>
        <dbReference type="ChEBI" id="CHEBI:17632"/>
        <dbReference type="ChEBI" id="CHEBI:57783"/>
        <dbReference type="ChEBI" id="CHEBI:58349"/>
        <dbReference type="EC" id="1.14.12.17"/>
    </reaction>
</comment>
<feature type="site" description="Involved in heme-bound ligand stabilization and O-O bond activation" evidence="17">
    <location>
        <position position="29"/>
    </location>
</feature>
<evidence type="ECO:0000313" key="20">
    <source>
        <dbReference type="EMBL" id="MFC4653863.1"/>
    </source>
</evidence>
<dbReference type="PROSITE" id="PS01033">
    <property type="entry name" value="GLOBIN"/>
    <property type="match status" value="1"/>
</dbReference>
<keyword evidence="8 17" id="KW-0479">Metal-binding</keyword>
<name>A0ABV9JGM1_9GAMM</name>
<reference evidence="21" key="1">
    <citation type="journal article" date="2019" name="Int. J. Syst. Evol. Microbiol.">
        <title>The Global Catalogue of Microorganisms (GCM) 10K type strain sequencing project: providing services to taxonomists for standard genome sequencing and annotation.</title>
        <authorList>
            <consortium name="The Broad Institute Genomics Platform"/>
            <consortium name="The Broad Institute Genome Sequencing Center for Infectious Disease"/>
            <person name="Wu L."/>
            <person name="Ma J."/>
        </authorList>
    </citation>
    <scope>NUCLEOTIDE SEQUENCE [LARGE SCALE GENOMIC DNA]</scope>
    <source>
        <strain evidence="21">DT28</strain>
    </source>
</reference>
<dbReference type="InterPro" id="IPR001709">
    <property type="entry name" value="Flavoprot_Pyr_Nucl_cyt_Rdtase"/>
</dbReference>
<dbReference type="NCBIfam" id="NF009805">
    <property type="entry name" value="PRK13289.1"/>
    <property type="match status" value="1"/>
</dbReference>
<feature type="binding site" evidence="17">
    <location>
        <begin position="206"/>
        <end position="209"/>
    </location>
    <ligand>
        <name>FAD</name>
        <dbReference type="ChEBI" id="CHEBI:57692"/>
    </ligand>
</feature>
<dbReference type="CDD" id="cd08922">
    <property type="entry name" value="FHb-globin"/>
    <property type="match status" value="1"/>
</dbReference>
<dbReference type="Pfam" id="PF00970">
    <property type="entry name" value="FAD_binding_6"/>
    <property type="match status" value="1"/>
</dbReference>
<evidence type="ECO:0000259" key="19">
    <source>
        <dbReference type="PROSITE" id="PS51384"/>
    </source>
</evidence>
<evidence type="ECO:0000313" key="21">
    <source>
        <dbReference type="Proteomes" id="UP001595962"/>
    </source>
</evidence>
<dbReference type="EC" id="1.14.12.17" evidence="17"/>
<keyword evidence="5 17" id="KW-0349">Heme</keyword>
<dbReference type="PRINTS" id="PR00410">
    <property type="entry name" value="PHEHYDRXLASE"/>
</dbReference>
<feature type="binding site" description="proximal binding residue" evidence="17">
    <location>
        <position position="85"/>
    </location>
    <ligand>
        <name>heme b</name>
        <dbReference type="ChEBI" id="CHEBI:60344"/>
    </ligand>
    <ligandPart>
        <name>Fe</name>
        <dbReference type="ChEBI" id="CHEBI:18248"/>
    </ligandPart>
</feature>
<dbReference type="PANTHER" id="PTHR43396">
    <property type="entry name" value="FLAVOHEMOPROTEIN"/>
    <property type="match status" value="1"/>
</dbReference>
<keyword evidence="9 17" id="KW-0274">FAD</keyword>
<keyword evidence="7 17" id="KW-0285">Flavoprotein</keyword>
<evidence type="ECO:0000256" key="5">
    <source>
        <dbReference type="ARBA" id="ARBA00022617"/>
    </source>
</evidence>
<keyword evidence="12 17" id="KW-0408">Iron</keyword>
<keyword evidence="10 17" id="KW-0521">NADP</keyword>
<evidence type="ECO:0000256" key="15">
    <source>
        <dbReference type="ARBA" id="ARBA00048649"/>
    </source>
</evidence>
<proteinExistence type="inferred from homology"/>
<accession>A0ABV9JGM1</accession>
<dbReference type="PROSITE" id="PS51384">
    <property type="entry name" value="FAD_FR"/>
    <property type="match status" value="1"/>
</dbReference>
<dbReference type="InterPro" id="IPR023950">
    <property type="entry name" value="Hmp"/>
</dbReference>
<dbReference type="Pfam" id="PF00175">
    <property type="entry name" value="NAD_binding_1"/>
    <property type="match status" value="1"/>
</dbReference>
<evidence type="ECO:0000256" key="7">
    <source>
        <dbReference type="ARBA" id="ARBA00022630"/>
    </source>
</evidence>
<feature type="domain" description="Globin" evidence="18">
    <location>
        <begin position="1"/>
        <end position="138"/>
    </location>
</feature>
<dbReference type="SUPFAM" id="SSF63380">
    <property type="entry name" value="Riboflavin synthase domain-like"/>
    <property type="match status" value="1"/>
</dbReference>
<feature type="site" description="Influences the redox potential of the prosthetic heme and FAD groups" evidence="17">
    <location>
        <position position="84"/>
    </location>
</feature>
<comment type="function">
    <text evidence="14 17">Is involved in NO detoxification in an aerobic process, termed nitric oxide dioxygenase (NOD) reaction that utilizes O(2) and NAD(P)H to convert NO to nitrate, which protects the bacterium from various noxious nitrogen compounds. Therefore, plays a central role in the inducible response to nitrosative stress.</text>
</comment>
<comment type="catalytic activity">
    <reaction evidence="15 17">
        <text>2 nitric oxide + NADH + 2 O2 = 2 nitrate + NAD(+) + H(+)</text>
        <dbReference type="Rhea" id="RHEA:19469"/>
        <dbReference type="ChEBI" id="CHEBI:15378"/>
        <dbReference type="ChEBI" id="CHEBI:15379"/>
        <dbReference type="ChEBI" id="CHEBI:16480"/>
        <dbReference type="ChEBI" id="CHEBI:17632"/>
        <dbReference type="ChEBI" id="CHEBI:57540"/>
        <dbReference type="ChEBI" id="CHEBI:57945"/>
        <dbReference type="EC" id="1.14.12.17"/>
    </reaction>
</comment>
<evidence type="ECO:0000256" key="6">
    <source>
        <dbReference type="ARBA" id="ARBA00022621"/>
    </source>
</evidence>
<keyword evidence="13 17" id="KW-0520">NAD</keyword>
<evidence type="ECO:0000256" key="16">
    <source>
        <dbReference type="ARBA" id="ARBA00049433"/>
    </source>
</evidence>
<sequence length="396" mass="43745">MLSAEQIQLVKSTVPLLENAGVAVTDYFYKRMFTANPQLKNIFNMAHQASGKQQFALFSAVAAYAKNIDNLGALGAAVERIAHKHSSFVIEPAHYDIVGHHLIATLKELAPAQFTDDVAEAWTLAYQLLAGILIGREKQLYQQSSEATGGWSGARRFVVSEKTKESELVSSFVLTPEDGGPVIGYQPGQYLGVKVKPPYADYVEIRQYSLSDKANGRNYRISVKREEQPQPGLVSNYLHQHIQPGDVLELMPPAGDFYLKSQTVPTVLISAGVGLTPMLAMLETLAAAKADVPVWYLHACENPQQHSFRQRISELQQQYPALQSYSWYQQPQPATADEFCGLMQLDAIASELPLLTGQFYLCGPTGFMKFAKDQLLALGVHAEAIHYEVFGPHSDL</sequence>
<dbReference type="Gene3D" id="1.10.490.10">
    <property type="entry name" value="Globins"/>
    <property type="match status" value="1"/>
</dbReference>
<keyword evidence="6 17" id="KW-0561">Oxygen transport</keyword>
<protein>
    <recommendedName>
        <fullName evidence="17">Flavohemoprotein</fullName>
    </recommendedName>
    <alternativeName>
        <fullName evidence="17">Flavohemoglobin</fullName>
    </alternativeName>
    <alternativeName>
        <fullName evidence="17">Hemoglobin-like protein</fullName>
    </alternativeName>
    <alternativeName>
        <fullName evidence="17">Nitric oxide dioxygenase</fullName>
        <shortName evidence="17">NO oxygenase</shortName>
        <shortName evidence="17">NOD</shortName>
        <ecNumber evidence="17">1.14.12.17</ecNumber>
    </alternativeName>
</protein>
<evidence type="ECO:0000259" key="18">
    <source>
        <dbReference type="PROSITE" id="PS01033"/>
    </source>
</evidence>
<evidence type="ECO:0000256" key="8">
    <source>
        <dbReference type="ARBA" id="ARBA00022723"/>
    </source>
</evidence>
<feature type="active site" description="Charge relay system" evidence="17">
    <location>
        <position position="95"/>
    </location>
</feature>
<dbReference type="InterPro" id="IPR008333">
    <property type="entry name" value="Cbr1-like_FAD-bd_dom"/>
</dbReference>
<dbReference type="Gene3D" id="3.40.50.80">
    <property type="entry name" value="Nucleotide-binding domain of ferredoxin-NADP reductase (FNR) module"/>
    <property type="match status" value="1"/>
</dbReference>
<dbReference type="CDD" id="cd06184">
    <property type="entry name" value="flavohem_like_fad_nad_binding"/>
    <property type="match status" value="1"/>
</dbReference>
<evidence type="ECO:0000256" key="11">
    <source>
        <dbReference type="ARBA" id="ARBA00023002"/>
    </source>
</evidence>
<feature type="domain" description="FAD-binding FR-type" evidence="19">
    <location>
        <begin position="152"/>
        <end position="260"/>
    </location>
</feature>
<keyword evidence="21" id="KW-1185">Reference proteome</keyword>
<comment type="similarity">
    <text evidence="2 17">Belongs to the globin family. Two-domain flavohemoproteins subfamily.</text>
</comment>
<evidence type="ECO:0000256" key="12">
    <source>
        <dbReference type="ARBA" id="ARBA00023004"/>
    </source>
</evidence>
<comment type="similarity">
    <text evidence="1 17">In the C-terminal section; belongs to the flavoprotein pyridine nucleotide cytochrome reductase family.</text>
</comment>
<evidence type="ECO:0000256" key="14">
    <source>
        <dbReference type="ARBA" id="ARBA00025094"/>
    </source>
</evidence>
<feature type="active site" description="Charge relay system" evidence="17">
    <location>
        <position position="137"/>
    </location>
</feature>
<evidence type="ECO:0000256" key="2">
    <source>
        <dbReference type="ARBA" id="ARBA00008414"/>
    </source>
</evidence>
<evidence type="ECO:0000256" key="4">
    <source>
        <dbReference type="ARBA" id="ARBA00022575"/>
    </source>
</evidence>
<dbReference type="InterPro" id="IPR012292">
    <property type="entry name" value="Globin/Proto"/>
</dbReference>